<keyword evidence="3" id="KW-1185">Reference proteome</keyword>
<evidence type="ECO:0008006" key="4">
    <source>
        <dbReference type="Google" id="ProtNLM"/>
    </source>
</evidence>
<dbReference type="GO" id="GO:0140359">
    <property type="term" value="F:ABC-type transporter activity"/>
    <property type="evidence" value="ECO:0007669"/>
    <property type="project" value="InterPro"/>
</dbReference>
<feature type="transmembrane region" description="Helical" evidence="1">
    <location>
        <begin position="181"/>
        <end position="200"/>
    </location>
</feature>
<evidence type="ECO:0000256" key="1">
    <source>
        <dbReference type="SAM" id="Phobius"/>
    </source>
</evidence>
<feature type="transmembrane region" description="Helical" evidence="1">
    <location>
        <begin position="236"/>
        <end position="257"/>
    </location>
</feature>
<dbReference type="InterPro" id="IPR021913">
    <property type="entry name" value="DUF3526"/>
</dbReference>
<reference evidence="2 3" key="1">
    <citation type="submission" date="2018-05" db="EMBL/GenBank/DDBJ databases">
        <title>Chitinophaga sp. K3CV102501T nov., isolated from isolated from a monsoon evergreen broad-leaved forest soil.</title>
        <authorList>
            <person name="Lv Y."/>
        </authorList>
    </citation>
    <scope>NUCLEOTIDE SEQUENCE [LARGE SCALE GENOMIC DNA]</scope>
    <source>
        <strain evidence="2 3">GDMCC 1.1325</strain>
    </source>
</reference>
<feature type="transmembrane region" description="Helical" evidence="1">
    <location>
        <begin position="26"/>
        <end position="45"/>
    </location>
</feature>
<dbReference type="PANTHER" id="PTHR43471:SF14">
    <property type="entry name" value="ABC-2 TYPE TRANSPORT SYSTEM PERMEASE PROTEIN"/>
    <property type="match status" value="1"/>
</dbReference>
<dbReference type="GO" id="GO:0005886">
    <property type="term" value="C:plasma membrane"/>
    <property type="evidence" value="ECO:0007669"/>
    <property type="project" value="UniProtKB-SubCell"/>
</dbReference>
<dbReference type="EMBL" id="QFFJ01000002">
    <property type="protein sequence ID" value="RBL89126.1"/>
    <property type="molecule type" value="Genomic_DNA"/>
</dbReference>
<dbReference type="AlphaFoldDB" id="A0A365XRY9"/>
<dbReference type="OrthoDB" id="6016419at2"/>
<gene>
    <name evidence="2" type="ORF">DF182_21570</name>
</gene>
<evidence type="ECO:0000313" key="2">
    <source>
        <dbReference type="EMBL" id="RBL89126.1"/>
    </source>
</evidence>
<feature type="transmembrane region" description="Helical" evidence="1">
    <location>
        <begin position="264"/>
        <end position="284"/>
    </location>
</feature>
<name>A0A365XRY9_9BACT</name>
<accession>A0A365XRY9</accession>
<feature type="transmembrane region" description="Helical" evidence="1">
    <location>
        <begin position="453"/>
        <end position="475"/>
    </location>
</feature>
<dbReference type="Pfam" id="PF12040">
    <property type="entry name" value="DUF3526"/>
    <property type="match status" value="1"/>
</dbReference>
<feature type="transmembrane region" description="Helical" evidence="1">
    <location>
        <begin position="207"/>
        <end position="224"/>
    </location>
</feature>
<keyword evidence="1" id="KW-0472">Membrane</keyword>
<sequence>MHQLNKYLFIAGSILLQEWRHMWRTALLQAVVVILLLTSGIALYYGQRVTGQHQHTIDSLQQHYEGQQIVLQKQLQRDTTTAQGKAAYISAAWPAVADHRLHCHVYNPPAPFSILSVGMSDISAYYYPVSVKSSYTPAEEKLSNPLQLISGNFDTAFLLIYLLPLLAICISYHLLAQDKEQGTLALLLVQKGGIAGIILVRLLARYLLLLTSIVFISTTGILLYTPLHHFPWLEWAAWNGVAAAWMALWMALIWFVIAWNTNAATNLVTLLSIWLLLLIVLPAGCRLMINRSHIDDTAGNASLQRNIGWTTWDLPKKQLLDSFYQTYPQYRNSRAYDTSDNSSRHAMAYYELVDRRMQRIITTQEVSRNKELKTVTSSLRYNPAVYTQLLLNSIARTDMSDYSYFQRQVQEFRYQWKQFFYQLHFNDRLLTVAGYKTLPAYHPAYDPESPTRWYNGILYLLMLTTAWIVAGWLVFRKRLQQDF</sequence>
<keyword evidence="1" id="KW-1133">Transmembrane helix</keyword>
<dbReference type="PANTHER" id="PTHR43471">
    <property type="entry name" value="ABC TRANSPORTER PERMEASE"/>
    <property type="match status" value="1"/>
</dbReference>
<comment type="caution">
    <text evidence="2">The sequence shown here is derived from an EMBL/GenBank/DDBJ whole genome shotgun (WGS) entry which is preliminary data.</text>
</comment>
<keyword evidence="1" id="KW-0812">Transmembrane</keyword>
<protein>
    <recommendedName>
        <fullName evidence="4">ABC transporter permease</fullName>
    </recommendedName>
</protein>
<proteinExistence type="predicted"/>
<dbReference type="Pfam" id="PF12679">
    <property type="entry name" value="ABC2_membrane_2"/>
    <property type="match status" value="1"/>
</dbReference>
<dbReference type="Proteomes" id="UP000253410">
    <property type="component" value="Unassembled WGS sequence"/>
</dbReference>
<dbReference type="RefSeq" id="WP_113617872.1">
    <property type="nucleotide sequence ID" value="NZ_QFFJ01000002.1"/>
</dbReference>
<feature type="transmembrane region" description="Helical" evidence="1">
    <location>
        <begin position="156"/>
        <end position="175"/>
    </location>
</feature>
<organism evidence="2 3">
    <name type="scientific">Chitinophaga flava</name>
    <dbReference type="NCBI Taxonomy" id="2259036"/>
    <lineage>
        <taxon>Bacteria</taxon>
        <taxon>Pseudomonadati</taxon>
        <taxon>Bacteroidota</taxon>
        <taxon>Chitinophagia</taxon>
        <taxon>Chitinophagales</taxon>
        <taxon>Chitinophagaceae</taxon>
        <taxon>Chitinophaga</taxon>
    </lineage>
</organism>
<evidence type="ECO:0000313" key="3">
    <source>
        <dbReference type="Proteomes" id="UP000253410"/>
    </source>
</evidence>